<accession>A0A8D9FRG6</accession>
<dbReference type="InterPro" id="IPR000672">
    <property type="entry name" value="THF_DH/CycHdrlase"/>
</dbReference>
<evidence type="ECO:0000256" key="5">
    <source>
        <dbReference type="ARBA" id="ARBA00022857"/>
    </source>
</evidence>
<dbReference type="PANTHER" id="PTHR48099:SF5">
    <property type="entry name" value="C-1-TETRAHYDROFOLATE SYNTHASE, CYTOPLASMIC"/>
    <property type="match status" value="1"/>
</dbReference>
<name>A0A8D9FRG6_9VIRU</name>
<dbReference type="FunFam" id="3.40.50.720:FF:000189">
    <property type="entry name" value="Bifunctional protein FolD"/>
    <property type="match status" value="1"/>
</dbReference>
<comment type="subunit">
    <text evidence="2">Homodimer.</text>
</comment>
<dbReference type="Pfam" id="PF02882">
    <property type="entry name" value="THF_DHG_CYH_C"/>
    <property type="match status" value="1"/>
</dbReference>
<feature type="domain" description="Tetrahydrofolate dehydrogenase/cyclohydrolase catalytic" evidence="8">
    <location>
        <begin position="8"/>
        <end position="119"/>
    </location>
</feature>
<feature type="domain" description="Tetrahydrofolate dehydrogenase/cyclohydrolase NAD(P)-binding" evidence="9">
    <location>
        <begin position="138"/>
        <end position="285"/>
    </location>
</feature>
<dbReference type="EMBL" id="OU342829">
    <property type="protein sequence ID" value="CAG7580296.1"/>
    <property type="molecule type" value="Genomic_DNA"/>
</dbReference>
<evidence type="ECO:0000256" key="7">
    <source>
        <dbReference type="ARBA" id="ARBA00023268"/>
    </source>
</evidence>
<dbReference type="Pfam" id="PF00763">
    <property type="entry name" value="THF_DHG_CYH"/>
    <property type="match status" value="1"/>
</dbReference>
<dbReference type="InterPro" id="IPR046346">
    <property type="entry name" value="Aminoacid_DH-like_N_sf"/>
</dbReference>
<keyword evidence="4" id="KW-0378">Hydrolase</keyword>
<keyword evidence="7" id="KW-0511">Multifunctional enzyme</keyword>
<evidence type="ECO:0000256" key="4">
    <source>
        <dbReference type="ARBA" id="ARBA00022801"/>
    </source>
</evidence>
<dbReference type="PANTHER" id="PTHR48099">
    <property type="entry name" value="C-1-TETRAHYDROFOLATE SYNTHASE, CYTOPLASMIC-RELATED"/>
    <property type="match status" value="1"/>
</dbReference>
<dbReference type="InterPro" id="IPR020867">
    <property type="entry name" value="THF_DH/CycHdrlase_CS"/>
</dbReference>
<dbReference type="Gene3D" id="3.40.50.720">
    <property type="entry name" value="NAD(P)-binding Rossmann-like Domain"/>
    <property type="match status" value="1"/>
</dbReference>
<organism evidence="10">
    <name type="scientific">uncultured marine phage</name>
    <dbReference type="NCBI Taxonomy" id="707152"/>
    <lineage>
        <taxon>Viruses</taxon>
        <taxon>environmental samples</taxon>
    </lineage>
</organism>
<dbReference type="GO" id="GO:0004488">
    <property type="term" value="F:methylenetetrahydrofolate dehydrogenase (NADP+) activity"/>
    <property type="evidence" value="ECO:0007669"/>
    <property type="project" value="InterPro"/>
</dbReference>
<dbReference type="FunFam" id="3.40.50.10860:FF:000005">
    <property type="entry name" value="C-1-tetrahydrofolate synthase, cytoplasmic, putative"/>
    <property type="match status" value="1"/>
</dbReference>
<evidence type="ECO:0000256" key="3">
    <source>
        <dbReference type="ARBA" id="ARBA00022563"/>
    </source>
</evidence>
<dbReference type="InterPro" id="IPR036291">
    <property type="entry name" value="NAD(P)-bd_dom_sf"/>
</dbReference>
<keyword evidence="5" id="KW-0521">NADP</keyword>
<dbReference type="GO" id="GO:0004477">
    <property type="term" value="F:methenyltetrahydrofolate cyclohydrolase activity"/>
    <property type="evidence" value="ECO:0007669"/>
    <property type="project" value="TreeGrafter"/>
</dbReference>
<dbReference type="SUPFAM" id="SSF53223">
    <property type="entry name" value="Aminoacid dehydrogenase-like, N-terminal domain"/>
    <property type="match status" value="1"/>
</dbReference>
<dbReference type="InterPro" id="IPR020630">
    <property type="entry name" value="THF_DH/CycHdrlase_cat_dom"/>
</dbReference>
<dbReference type="HAMAP" id="MF_01576">
    <property type="entry name" value="THF_DHG_CYH"/>
    <property type="match status" value="1"/>
</dbReference>
<evidence type="ECO:0000259" key="8">
    <source>
        <dbReference type="Pfam" id="PF00763"/>
    </source>
</evidence>
<dbReference type="PROSITE" id="PS00767">
    <property type="entry name" value="THF_DHG_CYH_2"/>
    <property type="match status" value="1"/>
</dbReference>
<protein>
    <submittedName>
        <fullName evidence="10">Bifunctional protein FolD protein</fullName>
    </submittedName>
</protein>
<dbReference type="GO" id="GO:0035999">
    <property type="term" value="P:tetrahydrofolate interconversion"/>
    <property type="evidence" value="ECO:0007669"/>
    <property type="project" value="TreeGrafter"/>
</dbReference>
<evidence type="ECO:0000256" key="2">
    <source>
        <dbReference type="ARBA" id="ARBA00011738"/>
    </source>
</evidence>
<dbReference type="PRINTS" id="PR00085">
    <property type="entry name" value="THFDHDRGNASE"/>
</dbReference>
<dbReference type="InterPro" id="IPR020631">
    <property type="entry name" value="THF_DH/CycHdrlase_NAD-bd_dom"/>
</dbReference>
<reference evidence="10" key="1">
    <citation type="submission" date="2021-06" db="EMBL/GenBank/DDBJ databases">
        <authorList>
            <person name="Gannon L."/>
            <person name="Redgwell R T."/>
            <person name="Michniewski S."/>
            <person name="Harrison D C."/>
            <person name="Millard A."/>
        </authorList>
    </citation>
    <scope>NUCLEOTIDE SEQUENCE</scope>
</reference>
<gene>
    <name evidence="10" type="primary">folD</name>
    <name evidence="10" type="ORF">SLAVMIC_00344</name>
</gene>
<sequence length="293" mass="32299">MTNTVTLLDGRKVANDIKDDLRRSVKKLIRKPRMAVILVGENPASKTYVNAKVKACREIGIDCSLIKLPISISESELLSEIELLNQDSKIDGYIVQLPLPKHIDQNKIIGRIDPKKDIDGFHTENIGKMTLNIPTILPATPYGIMQLLRHYNIELEGKSCVVIGRSNIVGLPISIMMGHDDMCTVTSCHVNTQDLDVYTKMADIIIVSVGIPNFLTENMIKEDAVIVDVGINKVEDSNDPRGYKIVGDVDFDGVSSKSSYITPVPGGVGPMTIVSLMKNLIHTTKINIDNEYS</sequence>
<dbReference type="Gene3D" id="3.40.50.10860">
    <property type="entry name" value="Leucine Dehydrogenase, chain A, domain 1"/>
    <property type="match status" value="1"/>
</dbReference>
<evidence type="ECO:0000259" key="9">
    <source>
        <dbReference type="Pfam" id="PF02882"/>
    </source>
</evidence>
<keyword evidence="3" id="KW-0554">One-carbon metabolism</keyword>
<proteinExistence type="inferred from homology"/>
<dbReference type="CDD" id="cd01080">
    <property type="entry name" value="NAD_bind_m-THF_DH_Cyclohyd"/>
    <property type="match status" value="1"/>
</dbReference>
<comment type="pathway">
    <text evidence="1">One-carbon metabolism; tetrahydrofolate interconversion.</text>
</comment>
<keyword evidence="6" id="KW-0560">Oxidoreductase</keyword>
<evidence type="ECO:0000256" key="1">
    <source>
        <dbReference type="ARBA" id="ARBA00004777"/>
    </source>
</evidence>
<dbReference type="SUPFAM" id="SSF51735">
    <property type="entry name" value="NAD(P)-binding Rossmann-fold domains"/>
    <property type="match status" value="1"/>
</dbReference>
<evidence type="ECO:0000256" key="6">
    <source>
        <dbReference type="ARBA" id="ARBA00023002"/>
    </source>
</evidence>
<evidence type="ECO:0000313" key="10">
    <source>
        <dbReference type="EMBL" id="CAG7580296.1"/>
    </source>
</evidence>